<evidence type="ECO:0000256" key="9">
    <source>
        <dbReference type="SAM" id="Coils"/>
    </source>
</evidence>
<evidence type="ECO:0000256" key="2">
    <source>
        <dbReference type="ARBA" id="ARBA00022618"/>
    </source>
</evidence>
<reference evidence="26" key="11">
    <citation type="journal article" date="2019" name="Cell Metab.">
        <title>Nutrient sensing in CD11c cells alters the gut microbiome to regulate food intake and body mass.</title>
        <authorList>
            <person name="Chagwedera N.D."/>
            <person name="Ang Q.Y."/>
            <person name="Bisanz J.E."/>
            <person name="Leong Y.A."/>
            <person name="Ganeshan K."/>
            <person name="Cai J."/>
            <person name="Patterson A.D."/>
            <person name="Turnbaugh P.J."/>
            <person name="Chawla A."/>
        </authorList>
    </citation>
    <scope>NUCLEOTIDE SEQUENCE</scope>
    <source>
        <strain evidence="26">I8-5</strain>
    </source>
</reference>
<dbReference type="Proteomes" id="UP000095141">
    <property type="component" value="Unassembled WGS sequence"/>
</dbReference>
<dbReference type="EMBL" id="SRKR01000011">
    <property type="protein sequence ID" value="TGB10771.1"/>
    <property type="molecule type" value="Genomic_DNA"/>
</dbReference>
<dbReference type="Proteomes" id="UP000216681">
    <property type="component" value="Unassembled WGS sequence"/>
</dbReference>
<dbReference type="Proteomes" id="UP000216122">
    <property type="component" value="Unassembled WGS sequence"/>
</dbReference>
<evidence type="ECO:0000313" key="28">
    <source>
        <dbReference type="Proteomes" id="UP000095141"/>
    </source>
</evidence>
<dbReference type="Proteomes" id="UP000316394">
    <property type="component" value="Chromosome"/>
</dbReference>
<protein>
    <recommendedName>
        <fullName evidence="7 8">Cell division protein FtsL</fullName>
    </recommendedName>
</protein>
<feature type="coiled-coil region" evidence="9">
    <location>
        <begin position="65"/>
        <end position="99"/>
    </location>
</feature>
<evidence type="ECO:0000313" key="38">
    <source>
        <dbReference type="Proteomes" id="UP000460207"/>
    </source>
</evidence>
<proteinExistence type="inferred from homology"/>
<dbReference type="EMBL" id="WJMV01000027">
    <property type="protein sequence ID" value="MRG75608.1"/>
    <property type="molecule type" value="Genomic_DNA"/>
</dbReference>
<keyword evidence="2 7" id="KW-0132">Cell division</keyword>
<dbReference type="EMBL" id="NGPX01000068">
    <property type="protein sequence ID" value="OYS92566.1"/>
    <property type="molecule type" value="Genomic_DNA"/>
</dbReference>
<dbReference type="Proteomes" id="UP000441557">
    <property type="component" value="Unassembled WGS sequence"/>
</dbReference>
<evidence type="ECO:0000313" key="24">
    <source>
        <dbReference type="EMBL" id="QDR72866.1"/>
    </source>
</evidence>
<dbReference type="EMBL" id="WJMZ01000003">
    <property type="protein sequence ID" value="MRG83639.1"/>
    <property type="molecule type" value="Genomic_DNA"/>
</dbReference>
<evidence type="ECO:0000256" key="6">
    <source>
        <dbReference type="ARBA" id="ARBA00023306"/>
    </source>
</evidence>
<evidence type="ECO:0000313" key="35">
    <source>
        <dbReference type="Proteomes" id="UP000316394"/>
    </source>
</evidence>
<evidence type="ECO:0000313" key="33">
    <source>
        <dbReference type="Proteomes" id="UP000245980"/>
    </source>
</evidence>
<dbReference type="EMBL" id="PTLS01000018">
    <property type="protein sequence ID" value="RMX26280.1"/>
    <property type="molecule type" value="Genomic_DNA"/>
</dbReference>
<dbReference type="AlphaFoldDB" id="A0A073JNT6"/>
<dbReference type="GO" id="GO:0005886">
    <property type="term" value="C:plasma membrane"/>
    <property type="evidence" value="ECO:0007669"/>
    <property type="project" value="UniProtKB-SubCell"/>
</dbReference>
<reference evidence="25 34" key="8">
    <citation type="journal article" date="2018" name="J Appl Environ Microbiol">
        <title>The gut symbionts Lactobacillus reuteri R2lc and 2010 encode a polyketide synthase cluster that activates the mammalian aryl-hydrocarbon receptor.</title>
        <authorList>
            <person name="Ozcam M."/>
            <person name="Roos S."/>
            <person name="Van Pijkeren J.P."/>
        </authorList>
    </citation>
    <scope>NUCLEOTIDE SEQUENCE [LARGE SCALE GENOMIC DNA]</scope>
    <source>
        <strain evidence="25 34">R2lc</strain>
    </source>
</reference>
<evidence type="ECO:0000313" key="17">
    <source>
        <dbReference type="EMBL" id="MRH79432.1"/>
    </source>
</evidence>
<evidence type="ECO:0000313" key="37">
    <source>
        <dbReference type="Proteomes" id="UP000452188"/>
    </source>
</evidence>
<keyword evidence="1 7" id="KW-1003">Cell membrane</keyword>
<dbReference type="EMBL" id="JAOTNP010000007">
    <property type="protein sequence ID" value="MDV8946204.1"/>
    <property type="molecule type" value="Genomic_DNA"/>
</dbReference>
<dbReference type="EMBL" id="QGHT01000003">
    <property type="protein sequence ID" value="PWT43221.1"/>
    <property type="molecule type" value="Genomic_DNA"/>
</dbReference>
<dbReference type="InterPro" id="IPR011922">
    <property type="entry name" value="Cell_div_FtsL"/>
</dbReference>
<keyword evidence="5 7" id="KW-0472">Membrane</keyword>
<dbReference type="Proteomes" id="UP000245980">
    <property type="component" value="Unassembled WGS sequence"/>
</dbReference>
<evidence type="ECO:0000313" key="41">
    <source>
        <dbReference type="Proteomes" id="UP001286376"/>
    </source>
</evidence>
<dbReference type="EMBL" id="JOSX01000007">
    <property type="protein sequence ID" value="KEK16361.1"/>
    <property type="molecule type" value="Genomic_DNA"/>
</dbReference>
<dbReference type="Proteomes" id="UP000452188">
    <property type="component" value="Unassembled WGS sequence"/>
</dbReference>
<reference evidence="11 27" key="1">
    <citation type="submission" date="2014-06" db="EMBL/GenBank/DDBJ databases">
        <title>Genetic determinant of reutericyclin biosynthesis of Lactobacillus reuteri.</title>
        <authorList>
            <person name="Lin X."/>
            <person name="Duar R."/>
            <person name="Walter J."/>
            <person name="Gaenzle M."/>
        </authorList>
    </citation>
    <scope>NUCLEOTIDE SEQUENCE [LARGE SCALE GENOMIC DNA]</scope>
    <source>
        <strain evidence="11 27">LTH2584</strain>
    </source>
</reference>
<keyword evidence="9" id="KW-0175">Coiled coil</keyword>
<dbReference type="Proteomes" id="UP000215747">
    <property type="component" value="Unassembled WGS sequence"/>
</dbReference>
<evidence type="ECO:0000313" key="40">
    <source>
        <dbReference type="Proteomes" id="UP000472879"/>
    </source>
</evidence>
<reference evidence="12 41" key="15">
    <citation type="journal article" date="2022" name="Front. Cell. Infect. Microbiol.">
        <title>The probiotic and immunomodulation effects of Limosilactobacillus reuteri RGW1 isolated from calf feces.</title>
        <authorList>
            <person name="Huang K."/>
            <person name="Shi W."/>
            <person name="Yang B."/>
            <person name="Wang J."/>
        </authorList>
    </citation>
    <scope>NUCLEOTIDE SEQUENCE [LARGE SCALE GENOMIC DNA]</scope>
    <source>
        <strain evidence="12 41">RGW1</strain>
    </source>
</reference>
<evidence type="ECO:0000313" key="14">
    <source>
        <dbReference type="EMBL" id="MRG83639.1"/>
    </source>
</evidence>
<evidence type="ECO:0000313" key="25">
    <source>
        <dbReference type="EMBL" id="RMX26280.1"/>
    </source>
</evidence>
<dbReference type="Proteomes" id="UP000276940">
    <property type="component" value="Unassembled WGS sequence"/>
</dbReference>
<dbReference type="EMBL" id="WJND01000009">
    <property type="protein sequence ID" value="MRG89670.1"/>
    <property type="molecule type" value="Genomic_DNA"/>
</dbReference>
<reference evidence="29 30" key="5">
    <citation type="submission" date="2017-09" db="EMBL/GenBank/DDBJ databases">
        <title>Tripartite evolution among Lactobacillus johnsonii, Lactobacillus taiwanensis, Lactobacillus reuteri and their rodent host.</title>
        <authorList>
            <person name="Wang T."/>
            <person name="Knowles S."/>
            <person name="Cheng C."/>
        </authorList>
    </citation>
    <scope>NUCLEOTIDE SEQUENCE [LARGE SCALE GENOMIC DNA]</scope>
    <source>
        <strain evidence="21 30">103v</strain>
        <strain evidence="20 31">105n</strain>
        <strain evidence="19 29">114h</strain>
    </source>
</reference>
<evidence type="ECO:0000256" key="8">
    <source>
        <dbReference type="NCBIfam" id="TIGR02209"/>
    </source>
</evidence>
<evidence type="ECO:0000313" key="31">
    <source>
        <dbReference type="Proteomes" id="UP000216681"/>
    </source>
</evidence>
<evidence type="ECO:0000313" key="12">
    <source>
        <dbReference type="EMBL" id="MDV8946204.1"/>
    </source>
</evidence>
<dbReference type="EMBL" id="NGPL01000013">
    <property type="protein sequence ID" value="OYS70776.1"/>
    <property type="molecule type" value="Genomic_DNA"/>
</dbReference>
<evidence type="ECO:0000313" key="13">
    <source>
        <dbReference type="EMBL" id="MRG75608.1"/>
    </source>
</evidence>
<evidence type="ECO:0000313" key="27">
    <source>
        <dbReference type="Proteomes" id="UP000027731"/>
    </source>
</evidence>
<feature type="transmembrane region" description="Helical" evidence="7">
    <location>
        <begin position="42"/>
        <end position="61"/>
    </location>
</feature>
<evidence type="ECO:0000313" key="26">
    <source>
        <dbReference type="EMBL" id="TGB10771.1"/>
    </source>
</evidence>
<dbReference type="InterPro" id="IPR007060">
    <property type="entry name" value="FtsL/DivIC"/>
</dbReference>
<reference evidence="29 30" key="3">
    <citation type="submission" date="2017-05" db="EMBL/GenBank/DDBJ databases">
        <authorList>
            <person name="Lin X.B."/>
            <person name="Stothard P."/>
            <person name="Tasseva G."/>
            <person name="Walter J."/>
        </authorList>
    </citation>
    <scope>NUCLEOTIDE SEQUENCE [LARGE SCALE GENOMIC DNA]</scope>
    <source>
        <strain evidence="30">103v</strain>
        <strain evidence="20 31">105n</strain>
        <strain evidence="29">114h</strain>
    </source>
</reference>
<evidence type="ECO:0000256" key="10">
    <source>
        <dbReference type="SAM" id="MobiDB-lite"/>
    </source>
</evidence>
<evidence type="ECO:0000313" key="29">
    <source>
        <dbReference type="Proteomes" id="UP000215747"/>
    </source>
</evidence>
<comment type="subcellular location">
    <subcellularLocation>
        <location evidence="7">Cell membrane</location>
        <topology evidence="7">Single-pass type II membrane protein</topology>
    </subcellularLocation>
    <text evidence="7">Localizes to the division septum where it forms a ring structure.</text>
</comment>
<dbReference type="EMBL" id="NGQC01000022">
    <property type="protein sequence ID" value="OYT04220.1"/>
    <property type="molecule type" value="Genomic_DNA"/>
</dbReference>
<reference evidence="23" key="10">
    <citation type="submission" date="2018-05" db="EMBL/GenBank/DDBJ databases">
        <authorList>
            <person name="Peng X.Y."/>
            <person name="Xu Y.F."/>
            <person name="Luo D."/>
            <person name="Yu J."/>
            <person name="Gu J.Y."/>
        </authorList>
    </citation>
    <scope>NUCLEOTIDE SEQUENCE</scope>
    <source>
        <strain evidence="23">LR10</strain>
    </source>
</reference>
<reference evidence="23 33" key="6">
    <citation type="journal article" date="2018" name="Front. Microbiol.">
        <title>Comparative Genomics of the Herbivore Gut Symbiont Lactobacillus reuteri Reveals Genetic Diversity and Lifestyle Adaptation.</title>
        <authorList>
            <person name="Zhao J."/>
        </authorList>
    </citation>
    <scope>NUCLEOTIDE SEQUENCE [LARGE SCALE GENOMIC DNA]</scope>
    <source>
        <strain evidence="23 33">LR10</strain>
    </source>
</reference>
<dbReference type="HAMAP" id="MF_00910">
    <property type="entry name" value="FtsL"/>
    <property type="match status" value="1"/>
</dbReference>
<dbReference type="GO" id="GO:0032153">
    <property type="term" value="C:cell division site"/>
    <property type="evidence" value="ECO:0007669"/>
    <property type="project" value="UniProtKB-UniRule"/>
</dbReference>
<dbReference type="PATRIC" id="fig|1598.90.peg.201"/>
<feature type="compositionally biased region" description="Polar residues" evidence="10">
    <location>
        <begin position="1"/>
        <end position="17"/>
    </location>
</feature>
<evidence type="ECO:0000256" key="3">
    <source>
        <dbReference type="ARBA" id="ARBA00022692"/>
    </source>
</evidence>
<dbReference type="RefSeq" id="WP_003666755.1">
    <property type="nucleotide sequence ID" value="NZ_CAJSZG010000025.1"/>
</dbReference>
<evidence type="ECO:0000313" key="16">
    <source>
        <dbReference type="EMBL" id="MRH09208.1"/>
    </source>
</evidence>
<accession>A0A073JNT6</accession>
<keyword evidence="4 7" id="KW-1133">Transmembrane helix</keyword>
<dbReference type="Proteomes" id="UP000297521">
    <property type="component" value="Unassembled WGS sequence"/>
</dbReference>
<dbReference type="EMBL" id="QAZN01000010">
    <property type="protein sequence ID" value="PTV03744.1"/>
    <property type="molecule type" value="Genomic_DNA"/>
</dbReference>
<reference evidence="24 35" key="13">
    <citation type="submission" date="2019-07" db="EMBL/GenBank/DDBJ databases">
        <title>Gastrointestinal microbiota of Peromyscus leucopus, the white-footed mouse.</title>
        <authorList>
            <person name="Milovic A."/>
            <person name="Bassam K."/>
            <person name="Barbour A.G."/>
        </authorList>
    </citation>
    <scope>NUCLEOTIDE SEQUENCE [LARGE SCALE GENOMIC DNA]</scope>
    <source>
        <strain evidence="24 35">LL7</strain>
    </source>
</reference>
<dbReference type="Proteomes" id="UP000027731">
    <property type="component" value="Unassembled WGS sequence"/>
</dbReference>
<keyword evidence="3 7" id="KW-0812">Transmembrane</keyword>
<evidence type="ECO:0000313" key="20">
    <source>
        <dbReference type="EMBL" id="OYS92566.1"/>
    </source>
</evidence>
<evidence type="ECO:0000313" key="11">
    <source>
        <dbReference type="EMBL" id="KEK16361.1"/>
    </source>
</evidence>
<comment type="function">
    <text evidence="7">Essential cell division protein.</text>
</comment>
<evidence type="ECO:0000256" key="5">
    <source>
        <dbReference type="ARBA" id="ARBA00023136"/>
    </source>
</evidence>
<evidence type="ECO:0000256" key="7">
    <source>
        <dbReference type="HAMAP-Rule" id="MF_00910"/>
    </source>
</evidence>
<dbReference type="Pfam" id="PF04977">
    <property type="entry name" value="DivIC"/>
    <property type="match status" value="1"/>
</dbReference>
<gene>
    <name evidence="7 12" type="primary">ftsL</name>
    <name evidence="18" type="ORF">BFD03_03840</name>
    <name evidence="25" type="ORF">C5O77_01255</name>
    <name evidence="19" type="ORF">CBF96_01575</name>
    <name evidence="20" type="ORF">CBG15_09430</name>
    <name evidence="21" type="ORF">CBG21_02930</name>
    <name evidence="22" type="ORF">DB325_06230</name>
    <name evidence="23" type="ORF">DKZ22_01170</name>
    <name evidence="26" type="ORF">E5F87_06940</name>
    <name evidence="24" type="ORF">FOD75_07065</name>
    <name evidence="15" type="ORF">GIX76_06675</name>
    <name evidence="17" type="ORF">GIX77_01345</name>
    <name evidence="13" type="ORF">GIX79_07550</name>
    <name evidence="14" type="ORF">GIX80_04390</name>
    <name evidence="16" type="ORF">GIX81_07085</name>
    <name evidence="11" type="ORF">LR3_05520</name>
    <name evidence="12" type="ORF">NX099_02110</name>
</gene>
<reference evidence="12" key="16">
    <citation type="submission" date="2022-08" db="EMBL/GenBank/DDBJ databases">
        <authorList>
            <person name="Huang K."/>
        </authorList>
    </citation>
    <scope>NUCLEOTIDE SEQUENCE</scope>
    <source>
        <strain evidence="12">RGW1</strain>
    </source>
</reference>
<evidence type="ECO:0000313" key="32">
    <source>
        <dbReference type="Proteomes" id="UP000244083"/>
    </source>
</evidence>
<evidence type="ECO:0000313" key="39">
    <source>
        <dbReference type="Proteomes" id="UP000470878"/>
    </source>
</evidence>
<dbReference type="EMBL" id="MCNS01000005">
    <property type="protein sequence ID" value="OCX48905.1"/>
    <property type="molecule type" value="Genomic_DNA"/>
</dbReference>
<reference evidence="32" key="9">
    <citation type="submission" date="2018-04" db="EMBL/GenBank/DDBJ databases">
        <title>Draft Genome Sequences of 10 Lactobacillus Species from 22 Commercial Probiotic Products.</title>
        <authorList>
            <person name="Gangiredla J."/>
            <person name="Barnaba T.J."/>
            <person name="Mammel M.K."/>
            <person name="Lacher D.W."/>
            <person name="Elkins C.A."/>
            <person name="Lampel K.A."/>
            <person name="Whitehouse C.A."/>
            <person name="Tartera C."/>
        </authorList>
    </citation>
    <scope>NUCLEOTIDE SEQUENCE [LARGE SCALE GENOMIC DNA]</scope>
    <source>
        <strain evidence="32">DS12_10</strain>
    </source>
</reference>
<feature type="region of interest" description="Disordered" evidence="10">
    <location>
        <begin position="1"/>
        <end position="32"/>
    </location>
</feature>
<reference evidence="26" key="12">
    <citation type="submission" date="2019-04" db="EMBL/GenBank/DDBJ databases">
        <authorList>
            <person name="Bisanz J.E."/>
            <person name="Chagwedera N.D."/>
            <person name="Chawla A."/>
            <person name="Turnbaugh P.J."/>
        </authorList>
    </citation>
    <scope>NUCLEOTIDE SEQUENCE</scope>
    <source>
        <strain evidence="26">I8-5</strain>
    </source>
</reference>
<comment type="similarity">
    <text evidence="7">Belongs to the FtsL family.</text>
</comment>
<evidence type="ECO:0000313" key="23">
    <source>
        <dbReference type="EMBL" id="PWT43221.1"/>
    </source>
</evidence>
<dbReference type="NCBIfam" id="TIGR02209">
    <property type="entry name" value="ftsL_broad"/>
    <property type="match status" value="1"/>
</dbReference>
<evidence type="ECO:0000313" key="36">
    <source>
        <dbReference type="Proteomes" id="UP000441557"/>
    </source>
</evidence>
<dbReference type="GO" id="GO:0043093">
    <property type="term" value="P:FtsZ-dependent cytokinesis"/>
    <property type="evidence" value="ECO:0007669"/>
    <property type="project" value="UniProtKB-UniRule"/>
</dbReference>
<evidence type="ECO:0000313" key="21">
    <source>
        <dbReference type="EMBL" id="OYT04220.1"/>
    </source>
</evidence>
<reference evidence="36 37" key="14">
    <citation type="submission" date="2019-11" db="EMBL/GenBank/DDBJ databases">
        <title>Draft genome sequence of 12 host-associated Lactobacillus reuteri rodent strains.</title>
        <authorList>
            <person name="Zhang S."/>
            <person name="Ozcam M."/>
            <person name="Van Pijkeren J.P."/>
        </authorList>
    </citation>
    <scope>NUCLEOTIDE SEQUENCE [LARGE SCALE GENOMIC DNA]</scope>
    <source>
        <strain evidence="13 37">6799jm-1</strain>
        <strain evidence="17 39">CR</strain>
        <strain evidence="14 36">L1604-1</strain>
        <strain evidence="16 40">Lr4020</strain>
        <strain evidence="15 38">N4I</strain>
    </source>
</reference>
<reference evidence="18 28" key="2">
    <citation type="submission" date="2016-08" db="EMBL/GenBank/DDBJ databases">
        <title>Probiotic bacterium isolated from chicken gut.</title>
        <authorList>
            <person name="Levy J.L."/>
            <person name="Hassan H.M."/>
            <person name="Mendoza M.A."/>
        </authorList>
    </citation>
    <scope>NUCLEOTIDE SEQUENCE [LARGE SCALE GENOMIC DNA]</scope>
    <source>
        <strain evidence="18 28">P43</strain>
    </source>
</reference>
<evidence type="ECO:0000313" key="15">
    <source>
        <dbReference type="EMBL" id="MRG89670.1"/>
    </source>
</evidence>
<evidence type="ECO:0000313" key="34">
    <source>
        <dbReference type="Proteomes" id="UP000276940"/>
    </source>
</evidence>
<dbReference type="Proteomes" id="UP001286376">
    <property type="component" value="Unassembled WGS sequence"/>
</dbReference>
<reference evidence="22" key="7">
    <citation type="journal article" date="2018" name="Genome Announc.">
        <title>Fifty-Six Draft Genome Sequences of 10 Lactobacillus Species from 22 Commercial Dietary Supplements.</title>
        <authorList>
            <person name="Gangiredla J."/>
            <person name="Barnaba T.J."/>
            <person name="Mammel M.K."/>
            <person name="Lacher D.W."/>
            <person name="Elkins C.A."/>
            <person name="Lampel K.A."/>
            <person name="Whitehouse C.A."/>
            <person name="Tartera C."/>
        </authorList>
    </citation>
    <scope>NUCLEOTIDE SEQUENCE</scope>
    <source>
        <strain evidence="22">DS12_10</strain>
    </source>
</reference>
<evidence type="ECO:0000256" key="1">
    <source>
        <dbReference type="ARBA" id="ARBA00022475"/>
    </source>
</evidence>
<organism evidence="11 27">
    <name type="scientific">Limosilactobacillus reuteri</name>
    <name type="common">Lactobacillus reuteri</name>
    <dbReference type="NCBI Taxonomy" id="1598"/>
    <lineage>
        <taxon>Bacteria</taxon>
        <taxon>Bacillati</taxon>
        <taxon>Bacillota</taxon>
        <taxon>Bacilli</taxon>
        <taxon>Lactobacillales</taxon>
        <taxon>Lactobacillaceae</taxon>
        <taxon>Limosilactobacillus</taxon>
    </lineage>
</organism>
<evidence type="ECO:0000313" key="19">
    <source>
        <dbReference type="EMBL" id="OYS70776.1"/>
    </source>
</evidence>
<dbReference type="Proteomes" id="UP000244083">
    <property type="component" value="Unassembled WGS sequence"/>
</dbReference>
<dbReference type="EMBL" id="CP041676">
    <property type="protein sequence ID" value="QDR72866.1"/>
    <property type="molecule type" value="Genomic_DNA"/>
</dbReference>
<dbReference type="Proteomes" id="UP000470878">
    <property type="component" value="Unassembled WGS sequence"/>
</dbReference>
<keyword evidence="6 7" id="KW-0131">Cell cycle</keyword>
<dbReference type="Proteomes" id="UP000472879">
    <property type="component" value="Unassembled WGS sequence"/>
</dbReference>
<evidence type="ECO:0000313" key="22">
    <source>
        <dbReference type="EMBL" id="PTV03744.1"/>
    </source>
</evidence>
<dbReference type="EMBL" id="WJMX01000001">
    <property type="protein sequence ID" value="MRH79432.1"/>
    <property type="molecule type" value="Genomic_DNA"/>
</dbReference>
<evidence type="ECO:0000313" key="30">
    <source>
        <dbReference type="Proteomes" id="UP000216122"/>
    </source>
</evidence>
<name>A0A073JNT6_LIMRT</name>
<dbReference type="GeneID" id="77190734"/>
<evidence type="ECO:0000313" key="18">
    <source>
        <dbReference type="EMBL" id="OCX48905.1"/>
    </source>
</evidence>
<dbReference type="EMBL" id="WJNA01000014">
    <property type="protein sequence ID" value="MRH09208.1"/>
    <property type="molecule type" value="Genomic_DNA"/>
</dbReference>
<dbReference type="Proteomes" id="UP000460207">
    <property type="component" value="Unassembled WGS sequence"/>
</dbReference>
<evidence type="ECO:0000256" key="4">
    <source>
        <dbReference type="ARBA" id="ARBA00022989"/>
    </source>
</evidence>
<reference evidence="19" key="4">
    <citation type="submission" date="2017-05" db="EMBL/GenBank/DDBJ databases">
        <authorList>
            <person name="Song R."/>
            <person name="Chenine A.L."/>
            <person name="Ruprecht R.M."/>
        </authorList>
    </citation>
    <scope>NUCLEOTIDE SEQUENCE [LARGE SCALE GENOMIC DNA]</scope>
    <source>
        <strain evidence="21">103v</strain>
        <strain evidence="19">114h</strain>
    </source>
</reference>
<sequence>MVSNAARQLAGEQQPQQAPRKKTYQQPKISPSPVRWSKFERSLVAVGSLITLCLMISLLSTKISINNQQRRLQDTQTQITKAKSSNTSLQQEIAELTTQSHLKSAAHKYGLSDKNSNVRNVNK</sequence>